<dbReference type="EMBL" id="JBHTAT010000001">
    <property type="protein sequence ID" value="MFC7254402.1"/>
    <property type="molecule type" value="Genomic_DNA"/>
</dbReference>
<dbReference type="RefSeq" id="WP_379702603.1">
    <property type="nucleotide sequence ID" value="NZ_JBHTAT010000001.1"/>
</dbReference>
<reference evidence="2 3" key="1">
    <citation type="journal article" date="2019" name="Int. J. Syst. Evol. Microbiol.">
        <title>The Global Catalogue of Microorganisms (GCM) 10K type strain sequencing project: providing services to taxonomists for standard genome sequencing and annotation.</title>
        <authorList>
            <consortium name="The Broad Institute Genomics Platform"/>
            <consortium name="The Broad Institute Genome Sequencing Center for Infectious Disease"/>
            <person name="Wu L."/>
            <person name="Ma J."/>
        </authorList>
    </citation>
    <scope>NUCLEOTIDE SEQUENCE [LARGE SCALE GENOMIC DNA]</scope>
    <source>
        <strain evidence="2 3">GX21</strain>
    </source>
</reference>
<gene>
    <name evidence="2" type="ORF">ACFQKE_03660</name>
</gene>
<comment type="caution">
    <text evidence="2">The sequence shown here is derived from an EMBL/GenBank/DDBJ whole genome shotgun (WGS) entry which is preliminary data.</text>
</comment>
<dbReference type="Proteomes" id="UP001596434">
    <property type="component" value="Unassembled WGS sequence"/>
</dbReference>
<sequence length="53" mass="6011">MSHETDPSRLRGDGRPTPDGPASQSLLGRFESSLAEWPRRYIDMQVEALDPKR</sequence>
<organism evidence="2 3">
    <name type="scientific">Haloplanus litoreus</name>
    <dbReference type="NCBI Taxonomy" id="767515"/>
    <lineage>
        <taxon>Archaea</taxon>
        <taxon>Methanobacteriati</taxon>
        <taxon>Methanobacteriota</taxon>
        <taxon>Stenosarchaea group</taxon>
        <taxon>Halobacteria</taxon>
        <taxon>Halobacteriales</taxon>
        <taxon>Haloferacaceae</taxon>
        <taxon>Haloplanus</taxon>
    </lineage>
</organism>
<feature type="compositionally biased region" description="Basic and acidic residues" evidence="1">
    <location>
        <begin position="1"/>
        <end position="16"/>
    </location>
</feature>
<feature type="region of interest" description="Disordered" evidence="1">
    <location>
        <begin position="1"/>
        <end position="26"/>
    </location>
</feature>
<protein>
    <submittedName>
        <fullName evidence="2">Uncharacterized protein</fullName>
    </submittedName>
</protein>
<evidence type="ECO:0000256" key="1">
    <source>
        <dbReference type="SAM" id="MobiDB-lite"/>
    </source>
</evidence>
<name>A0ABD5ZV97_9EURY</name>
<evidence type="ECO:0000313" key="2">
    <source>
        <dbReference type="EMBL" id="MFC7254402.1"/>
    </source>
</evidence>
<dbReference type="AlphaFoldDB" id="A0ABD5ZV97"/>
<evidence type="ECO:0000313" key="3">
    <source>
        <dbReference type="Proteomes" id="UP001596434"/>
    </source>
</evidence>
<proteinExistence type="predicted"/>
<keyword evidence="3" id="KW-1185">Reference proteome</keyword>
<dbReference type="GeneID" id="96952716"/>
<accession>A0ABD5ZV97</accession>